<gene>
    <name evidence="3" type="ORF">ACFQGD_20410</name>
</gene>
<feature type="region of interest" description="Disordered" evidence="1">
    <location>
        <begin position="561"/>
        <end position="592"/>
    </location>
</feature>
<keyword evidence="2" id="KW-0812">Transmembrane</keyword>
<comment type="caution">
    <text evidence="3">The sequence shown here is derived from an EMBL/GenBank/DDBJ whole genome shotgun (WGS) entry which is preliminary data.</text>
</comment>
<dbReference type="InterPro" id="IPR029052">
    <property type="entry name" value="Metallo-depent_PP-like"/>
</dbReference>
<dbReference type="Proteomes" id="UP001596337">
    <property type="component" value="Unassembled WGS sequence"/>
</dbReference>
<name>A0ABW2C302_9PSEU</name>
<evidence type="ECO:0000313" key="4">
    <source>
        <dbReference type="Proteomes" id="UP001596337"/>
    </source>
</evidence>
<dbReference type="PANTHER" id="PTHR34211">
    <property type="entry name" value="CALCINEURIN-LIKE METALLO-PHOSPHOESTERASE SUPERFAMILY PROTEIN"/>
    <property type="match status" value="1"/>
</dbReference>
<reference evidence="4" key="1">
    <citation type="journal article" date="2019" name="Int. J. Syst. Evol. Microbiol.">
        <title>The Global Catalogue of Microorganisms (GCM) 10K type strain sequencing project: providing services to taxonomists for standard genome sequencing and annotation.</title>
        <authorList>
            <consortium name="The Broad Institute Genomics Platform"/>
            <consortium name="The Broad Institute Genome Sequencing Center for Infectious Disease"/>
            <person name="Wu L."/>
            <person name="Ma J."/>
        </authorList>
    </citation>
    <scope>NUCLEOTIDE SEQUENCE [LARGE SCALE GENOMIC DNA]</scope>
    <source>
        <strain evidence="4">KCTC 32255</strain>
    </source>
</reference>
<evidence type="ECO:0000313" key="3">
    <source>
        <dbReference type="EMBL" id="MFC6869503.1"/>
    </source>
</evidence>
<dbReference type="Gene3D" id="3.60.21.10">
    <property type="match status" value="1"/>
</dbReference>
<accession>A0ABW2C302</accession>
<sequence length="592" mass="64542">MTAAPPSHARARDGSPHELGFTRQHAVRWLAPRVLITTGAKALLAAIFGAYADKRELQGSLPWEVYRYTGGHSNAVTGIGDDTDTEGDELWLDYVADLGDGFDATYSVATVLARQEIDVGDASLPRGRLLVMGGDQVYPAASIQTYRDRTRGVYQAAFPEPDGEPRPALFALPGNHDWYDGLTAFLRVFAQQRSFGAWCTEQTRSYFAIQLPQRWWLFAIDTQFDDHIDAPQLAYFAEAAALLEPGDAVILCTPSPAWVYAASPPGAAAYDIIEFFDAEFVRPAGASIRVMLSGDKHHYARYAERDGSRQNITCGLGGAYLAATHELPERVELPPPTTREREEQPRGTYDLAGRYPSKWQSRLFAAGIFRLPWRNPGFWGMTGLMQSAVTLAVLFGIAGPFGGEERGFFALVASWTPAVILGGLLVLAGIFFARMDAHTPRRPATVAGSLHGVAHIALNVTWALGVIELYRLVPHNLVTNWATLLLIVVGTPLVLGFAHSELVAAYLMIASRFGINLNELMAGQSIEDHKGFLRLHIGADGTLTIHPIAIGQVCRTWRGDPDGAPSDPLLRPDGPPLTPTRIEDPIVVPRSG</sequence>
<dbReference type="SUPFAM" id="SSF56300">
    <property type="entry name" value="Metallo-dependent phosphatases"/>
    <property type="match status" value="1"/>
</dbReference>
<evidence type="ECO:0000256" key="2">
    <source>
        <dbReference type="SAM" id="Phobius"/>
    </source>
</evidence>
<keyword evidence="2" id="KW-1133">Transmembrane helix</keyword>
<proteinExistence type="predicted"/>
<feature type="transmembrane region" description="Helical" evidence="2">
    <location>
        <begin position="444"/>
        <end position="464"/>
    </location>
</feature>
<protein>
    <submittedName>
        <fullName evidence="3">Metallophosphoesterase</fullName>
    </submittedName>
</protein>
<feature type="transmembrane region" description="Helical" evidence="2">
    <location>
        <begin position="408"/>
        <end position="432"/>
    </location>
</feature>
<dbReference type="EMBL" id="JBHSXX010000001">
    <property type="protein sequence ID" value="MFC6869503.1"/>
    <property type="molecule type" value="Genomic_DNA"/>
</dbReference>
<keyword evidence="2" id="KW-0472">Membrane</keyword>
<feature type="transmembrane region" description="Helical" evidence="2">
    <location>
        <begin position="378"/>
        <end position="402"/>
    </location>
</feature>
<dbReference type="PANTHER" id="PTHR34211:SF3">
    <property type="entry name" value="CALCINEURIN-LIKE METALLO-PHOSPHOESTERASE SUPERFAMILY PROTEIN"/>
    <property type="match status" value="1"/>
</dbReference>
<dbReference type="RefSeq" id="WP_345397095.1">
    <property type="nucleotide sequence ID" value="NZ_BAABLA010000027.1"/>
</dbReference>
<evidence type="ECO:0000256" key="1">
    <source>
        <dbReference type="SAM" id="MobiDB-lite"/>
    </source>
</evidence>
<feature type="transmembrane region" description="Helical" evidence="2">
    <location>
        <begin position="484"/>
        <end position="509"/>
    </location>
</feature>
<keyword evidence="4" id="KW-1185">Reference proteome</keyword>
<organism evidence="3 4">
    <name type="scientific">Haloechinothrix salitolerans</name>
    <dbReference type="NCBI Taxonomy" id="926830"/>
    <lineage>
        <taxon>Bacteria</taxon>
        <taxon>Bacillati</taxon>
        <taxon>Actinomycetota</taxon>
        <taxon>Actinomycetes</taxon>
        <taxon>Pseudonocardiales</taxon>
        <taxon>Pseudonocardiaceae</taxon>
        <taxon>Haloechinothrix</taxon>
    </lineage>
</organism>